<proteinExistence type="predicted"/>
<feature type="non-terminal residue" evidence="2">
    <location>
        <position position="57"/>
    </location>
</feature>
<reference evidence="2 3" key="1">
    <citation type="submission" date="2024-05" db="EMBL/GenBank/DDBJ databases">
        <title>Genome sequencing and assembly of Indian major carp, Cirrhinus mrigala (Hamilton, 1822).</title>
        <authorList>
            <person name="Mohindra V."/>
            <person name="Chowdhury L.M."/>
            <person name="Lal K."/>
            <person name="Jena J.K."/>
        </authorList>
    </citation>
    <scope>NUCLEOTIDE SEQUENCE [LARGE SCALE GENOMIC DNA]</scope>
    <source>
        <strain evidence="2">CM1030</strain>
        <tissue evidence="2">Blood</tissue>
    </source>
</reference>
<feature type="region of interest" description="Disordered" evidence="1">
    <location>
        <begin position="18"/>
        <end position="57"/>
    </location>
</feature>
<evidence type="ECO:0000256" key="1">
    <source>
        <dbReference type="SAM" id="MobiDB-lite"/>
    </source>
</evidence>
<name>A0ABD0P587_CIRMR</name>
<dbReference type="SUPFAM" id="SSF74924">
    <property type="entry name" value="Cap-Gly domain"/>
    <property type="match status" value="1"/>
</dbReference>
<sequence length="57" mass="6819">GHQYFRCNPGYGVLVRPDRLTRREASKRHTENRRSGESRHCHSERRESQILDQLIDN</sequence>
<dbReference type="EMBL" id="JAMKFB020000017">
    <property type="protein sequence ID" value="KAL0169179.1"/>
    <property type="molecule type" value="Genomic_DNA"/>
</dbReference>
<dbReference type="AlphaFoldDB" id="A0ABD0P587"/>
<comment type="caution">
    <text evidence="2">The sequence shown here is derived from an EMBL/GenBank/DDBJ whole genome shotgun (WGS) entry which is preliminary data.</text>
</comment>
<accession>A0ABD0P587</accession>
<organism evidence="2 3">
    <name type="scientific">Cirrhinus mrigala</name>
    <name type="common">Mrigala</name>
    <dbReference type="NCBI Taxonomy" id="683832"/>
    <lineage>
        <taxon>Eukaryota</taxon>
        <taxon>Metazoa</taxon>
        <taxon>Chordata</taxon>
        <taxon>Craniata</taxon>
        <taxon>Vertebrata</taxon>
        <taxon>Euteleostomi</taxon>
        <taxon>Actinopterygii</taxon>
        <taxon>Neopterygii</taxon>
        <taxon>Teleostei</taxon>
        <taxon>Ostariophysi</taxon>
        <taxon>Cypriniformes</taxon>
        <taxon>Cyprinidae</taxon>
        <taxon>Labeoninae</taxon>
        <taxon>Labeonini</taxon>
        <taxon>Cirrhinus</taxon>
    </lineage>
</organism>
<dbReference type="Gene3D" id="2.30.30.190">
    <property type="entry name" value="CAP Gly-rich-like domain"/>
    <property type="match status" value="1"/>
</dbReference>
<protein>
    <submittedName>
        <fullName evidence="2">Uncharacterized protein</fullName>
    </submittedName>
</protein>
<gene>
    <name evidence="2" type="ORF">M9458_033775</name>
</gene>
<feature type="compositionally biased region" description="Basic and acidic residues" evidence="1">
    <location>
        <begin position="18"/>
        <end position="49"/>
    </location>
</feature>
<evidence type="ECO:0000313" key="3">
    <source>
        <dbReference type="Proteomes" id="UP001529510"/>
    </source>
</evidence>
<keyword evidence="3" id="KW-1185">Reference proteome</keyword>
<evidence type="ECO:0000313" key="2">
    <source>
        <dbReference type="EMBL" id="KAL0169179.1"/>
    </source>
</evidence>
<dbReference type="Proteomes" id="UP001529510">
    <property type="component" value="Unassembled WGS sequence"/>
</dbReference>
<feature type="non-terminal residue" evidence="2">
    <location>
        <position position="1"/>
    </location>
</feature>
<dbReference type="InterPro" id="IPR036859">
    <property type="entry name" value="CAP-Gly_dom_sf"/>
</dbReference>